<gene>
    <name evidence="8" type="ORF">CTEN210_17435</name>
</gene>
<dbReference type="PANTHER" id="PTHR43243:SF82">
    <property type="entry name" value="CATIONIC AMINO ACID TRANSPORTER C-TERMINAL DOMAIN-CONTAINING PROTEIN"/>
    <property type="match status" value="1"/>
</dbReference>
<evidence type="ECO:0000256" key="3">
    <source>
        <dbReference type="ARBA" id="ARBA00022989"/>
    </source>
</evidence>
<comment type="subcellular location">
    <subcellularLocation>
        <location evidence="1">Membrane</location>
        <topology evidence="1">Multi-pass membrane protein</topology>
    </subcellularLocation>
</comment>
<feature type="transmembrane region" description="Helical" evidence="6">
    <location>
        <begin position="264"/>
        <end position="283"/>
    </location>
</feature>
<feature type="transmembrane region" description="Helical" evidence="6">
    <location>
        <begin position="97"/>
        <end position="120"/>
    </location>
</feature>
<feature type="transmembrane region" description="Helical" evidence="6">
    <location>
        <begin position="67"/>
        <end position="91"/>
    </location>
</feature>
<keyword evidence="3 6" id="KW-1133">Transmembrane helix</keyword>
<evidence type="ECO:0000256" key="2">
    <source>
        <dbReference type="ARBA" id="ARBA00022692"/>
    </source>
</evidence>
<feature type="transmembrane region" description="Helical" evidence="6">
    <location>
        <begin position="456"/>
        <end position="473"/>
    </location>
</feature>
<dbReference type="Gene3D" id="1.20.1740.10">
    <property type="entry name" value="Amino acid/polyamine transporter I"/>
    <property type="match status" value="1"/>
</dbReference>
<dbReference type="Proteomes" id="UP001054902">
    <property type="component" value="Unassembled WGS sequence"/>
</dbReference>
<evidence type="ECO:0000256" key="5">
    <source>
        <dbReference type="SAM" id="MobiDB-lite"/>
    </source>
</evidence>
<protein>
    <submittedName>
        <fullName evidence="8">Amino acid transporter</fullName>
    </submittedName>
</protein>
<evidence type="ECO:0000256" key="6">
    <source>
        <dbReference type="SAM" id="Phobius"/>
    </source>
</evidence>
<comment type="caution">
    <text evidence="8">The sequence shown here is derived from an EMBL/GenBank/DDBJ whole genome shotgun (WGS) entry which is preliminary data.</text>
</comment>
<keyword evidence="9" id="KW-1185">Reference proteome</keyword>
<evidence type="ECO:0000259" key="7">
    <source>
        <dbReference type="Pfam" id="PF13906"/>
    </source>
</evidence>
<dbReference type="InterPro" id="IPR029485">
    <property type="entry name" value="CAT_C"/>
</dbReference>
<organism evidence="8 9">
    <name type="scientific">Chaetoceros tenuissimus</name>
    <dbReference type="NCBI Taxonomy" id="426638"/>
    <lineage>
        <taxon>Eukaryota</taxon>
        <taxon>Sar</taxon>
        <taxon>Stramenopiles</taxon>
        <taxon>Ochrophyta</taxon>
        <taxon>Bacillariophyta</taxon>
        <taxon>Coscinodiscophyceae</taxon>
        <taxon>Chaetocerotophycidae</taxon>
        <taxon>Chaetocerotales</taxon>
        <taxon>Chaetocerotaceae</taxon>
        <taxon>Chaetoceros</taxon>
    </lineage>
</organism>
<feature type="transmembrane region" description="Helical" evidence="6">
    <location>
        <begin position="536"/>
        <end position="555"/>
    </location>
</feature>
<dbReference type="InterPro" id="IPR002293">
    <property type="entry name" value="AA/rel_permease1"/>
</dbReference>
<feature type="transmembrane region" description="Helical" evidence="6">
    <location>
        <begin position="132"/>
        <end position="156"/>
    </location>
</feature>
<dbReference type="GO" id="GO:0016020">
    <property type="term" value="C:membrane"/>
    <property type="evidence" value="ECO:0007669"/>
    <property type="project" value="UniProtKB-SubCell"/>
</dbReference>
<evidence type="ECO:0000256" key="1">
    <source>
        <dbReference type="ARBA" id="ARBA00004141"/>
    </source>
</evidence>
<dbReference type="AlphaFoldDB" id="A0AAD3DE30"/>
<dbReference type="EMBL" id="BLLK01000069">
    <property type="protein sequence ID" value="GFH60959.1"/>
    <property type="molecule type" value="Genomic_DNA"/>
</dbReference>
<feature type="transmembrane region" description="Helical" evidence="6">
    <location>
        <begin position="398"/>
        <end position="418"/>
    </location>
</feature>
<dbReference type="Pfam" id="PF13906">
    <property type="entry name" value="AA_permease_C"/>
    <property type="match status" value="1"/>
</dbReference>
<accession>A0AAD3DE30</accession>
<proteinExistence type="predicted"/>
<evidence type="ECO:0000313" key="9">
    <source>
        <dbReference type="Proteomes" id="UP001054902"/>
    </source>
</evidence>
<sequence>MPLNKRQSFQHLLDVETSESIPNYNTLLNTSIEKNDTPQKGNPFLRKPLWAIKDLPSEATLERHLTLFDLISIGIGSTVGSGVFVLCGLVAREDAGPSTFICWIISGVCASFSGLCYAELSGKFAVAGSSYSYVYVAMGELPAVIAGACLTLEYVFTASAVARSWGDKVSLYVQQLANHYNATGHPDSKWNTILQILDPGYNINPAAFVVSTISVLMLLNGVKESQRVTNFFAVFKVSLVLFMCFMSIYLMQPENFEPFIPPQFGFQGVMRGSVSLFFGYIGYDEICCMAGEAINPKENLPKAVMGTIGIVTMMYVLAAIGLVGMLPFEQISAESGFPHAFHTRGVEWASQISALGEIITLPVVVLITIMAQPRLLFALAKDGLLPPIFAKIDDHGNLFFGTLIAGIIMIVISALIPFTYLNDLISAGILVAFSLTDCSVLILRHESPEPMLLEKNLLLFNLLSFTLGLLIQFESSGFWYSVNAIGLITIALNISSSCPEVRSNSRDIYFETPFCPYLPLIGMFLNWYLISQLEMQSLFLLLLYMGMSVLFYFSYGAKHSIGNKGGWAREESNADEAQMPLKSHYSRSSSSSSDDFYGEDGISLASDDIGNDHDGISIGSSNVEF</sequence>
<feature type="transmembrane region" description="Helical" evidence="6">
    <location>
        <begin position="424"/>
        <end position="444"/>
    </location>
</feature>
<feature type="transmembrane region" description="Helical" evidence="6">
    <location>
        <begin position="348"/>
        <end position="371"/>
    </location>
</feature>
<dbReference type="PANTHER" id="PTHR43243">
    <property type="entry name" value="INNER MEMBRANE TRANSPORTER YGJI-RELATED"/>
    <property type="match status" value="1"/>
</dbReference>
<feature type="transmembrane region" description="Helical" evidence="6">
    <location>
        <begin position="479"/>
        <end position="496"/>
    </location>
</feature>
<feature type="domain" description="Cationic amino acid transporter C-terminal" evidence="7">
    <location>
        <begin position="510"/>
        <end position="560"/>
    </location>
</feature>
<name>A0AAD3DE30_9STRA</name>
<feature type="transmembrane region" description="Helical" evidence="6">
    <location>
        <begin position="304"/>
        <end position="328"/>
    </location>
</feature>
<evidence type="ECO:0000256" key="4">
    <source>
        <dbReference type="ARBA" id="ARBA00023136"/>
    </source>
</evidence>
<dbReference type="GO" id="GO:0015171">
    <property type="term" value="F:amino acid transmembrane transporter activity"/>
    <property type="evidence" value="ECO:0007669"/>
    <property type="project" value="TreeGrafter"/>
</dbReference>
<feature type="region of interest" description="Disordered" evidence="5">
    <location>
        <begin position="579"/>
        <end position="599"/>
    </location>
</feature>
<keyword evidence="2 6" id="KW-0812">Transmembrane</keyword>
<evidence type="ECO:0000313" key="8">
    <source>
        <dbReference type="EMBL" id="GFH60959.1"/>
    </source>
</evidence>
<reference evidence="8 9" key="1">
    <citation type="journal article" date="2021" name="Sci. Rep.">
        <title>The genome of the diatom Chaetoceros tenuissimus carries an ancient integrated fragment of an extant virus.</title>
        <authorList>
            <person name="Hongo Y."/>
            <person name="Kimura K."/>
            <person name="Takaki Y."/>
            <person name="Yoshida Y."/>
            <person name="Baba S."/>
            <person name="Kobayashi G."/>
            <person name="Nagasaki K."/>
            <person name="Hano T."/>
            <person name="Tomaru Y."/>
        </authorList>
    </citation>
    <scope>NUCLEOTIDE SEQUENCE [LARGE SCALE GENOMIC DNA]</scope>
    <source>
        <strain evidence="8 9">NIES-3715</strain>
    </source>
</reference>
<feature type="transmembrane region" description="Helical" evidence="6">
    <location>
        <begin position="508"/>
        <end position="530"/>
    </location>
</feature>
<dbReference type="Pfam" id="PF13520">
    <property type="entry name" value="AA_permease_2"/>
    <property type="match status" value="1"/>
</dbReference>
<keyword evidence="4 6" id="KW-0472">Membrane</keyword>
<feature type="transmembrane region" description="Helical" evidence="6">
    <location>
        <begin position="231"/>
        <end position="252"/>
    </location>
</feature>
<feature type="transmembrane region" description="Helical" evidence="6">
    <location>
        <begin position="201"/>
        <end position="219"/>
    </location>
</feature>